<evidence type="ECO:0008006" key="3">
    <source>
        <dbReference type="Google" id="ProtNLM"/>
    </source>
</evidence>
<evidence type="ECO:0000313" key="2">
    <source>
        <dbReference type="Proteomes" id="UP000579647"/>
    </source>
</evidence>
<dbReference type="AlphaFoldDB" id="A0A840WGA2"/>
<gene>
    <name evidence="1" type="ORF">HNR07_000235</name>
</gene>
<sequence length="236" mass="25378">MRELSELVDVERPAWPDLSRMFEASPLNVRVLPPDPEQPGRCLLRLQVSAASFLGAVALESGGILVDDGWLRGHGDGCTDLPGLDRVNGMTSEVGAVRPARLTVAHDVLGGVFALNGPETKAPGWPGAPGEMIYFAPDNLEWETLGTGYSGWWEWLLAGHLTDFYEDLRWPGWRAETADLHPSKGVTVYPFLWSAQAQADLAATARGPAPVSELVGANQEFCSSMGLPDPGPLGSF</sequence>
<dbReference type="InterPro" id="IPR021239">
    <property type="entry name" value="DUF2625"/>
</dbReference>
<evidence type="ECO:0000313" key="1">
    <source>
        <dbReference type="EMBL" id="MBB5489098.1"/>
    </source>
</evidence>
<proteinExistence type="predicted"/>
<dbReference type="Proteomes" id="UP000579647">
    <property type="component" value="Unassembled WGS sequence"/>
</dbReference>
<keyword evidence="2" id="KW-1185">Reference proteome</keyword>
<accession>A0A840WGA2</accession>
<comment type="caution">
    <text evidence="1">The sequence shown here is derived from an EMBL/GenBank/DDBJ whole genome shotgun (WGS) entry which is preliminary data.</text>
</comment>
<dbReference type="NCBIfam" id="NF008496">
    <property type="entry name" value="PRK11408.1-3"/>
    <property type="match status" value="1"/>
</dbReference>
<protein>
    <recommendedName>
        <fullName evidence="3">DUF2625 domain-containing protein</fullName>
    </recommendedName>
</protein>
<dbReference type="RefSeq" id="WP_184360768.1">
    <property type="nucleotide sequence ID" value="NZ_BAAAKM010000089.1"/>
</dbReference>
<reference evidence="1 2" key="1">
    <citation type="submission" date="2020-08" db="EMBL/GenBank/DDBJ databases">
        <title>Sequencing the genomes of 1000 actinobacteria strains.</title>
        <authorList>
            <person name="Klenk H.-P."/>
        </authorList>
    </citation>
    <scope>NUCLEOTIDE SEQUENCE [LARGE SCALE GENOMIC DNA]</scope>
    <source>
        <strain evidence="1 2">DSM 44598</strain>
    </source>
</reference>
<dbReference type="EMBL" id="JACHDO010000001">
    <property type="protein sequence ID" value="MBB5489098.1"/>
    <property type="molecule type" value="Genomic_DNA"/>
</dbReference>
<organism evidence="1 2">
    <name type="scientific">Nocardiopsis metallicus</name>
    <dbReference type="NCBI Taxonomy" id="179819"/>
    <lineage>
        <taxon>Bacteria</taxon>
        <taxon>Bacillati</taxon>
        <taxon>Actinomycetota</taxon>
        <taxon>Actinomycetes</taxon>
        <taxon>Streptosporangiales</taxon>
        <taxon>Nocardiopsidaceae</taxon>
        <taxon>Nocardiopsis</taxon>
    </lineage>
</organism>
<name>A0A840WGA2_9ACTN</name>
<dbReference type="Pfam" id="PF10946">
    <property type="entry name" value="DUF2625"/>
    <property type="match status" value="1"/>
</dbReference>